<evidence type="ECO:0000259" key="1">
    <source>
        <dbReference type="Pfam" id="PF10026"/>
    </source>
</evidence>
<dbReference type="EMBL" id="JASBQV010000004">
    <property type="protein sequence ID" value="MDI3234294.1"/>
    <property type="molecule type" value="Genomic_DNA"/>
</dbReference>
<evidence type="ECO:0000313" key="3">
    <source>
        <dbReference type="Proteomes" id="UP001243286"/>
    </source>
</evidence>
<name>A0ABT6R030_9BACL</name>
<feature type="domain" description="DUF2268" evidence="1">
    <location>
        <begin position="89"/>
        <end position="272"/>
    </location>
</feature>
<dbReference type="GO" id="GO:0006508">
    <property type="term" value="P:proteolysis"/>
    <property type="evidence" value="ECO:0007669"/>
    <property type="project" value="UniProtKB-KW"/>
</dbReference>
<keyword evidence="2" id="KW-0645">Protease</keyword>
<reference evidence="2 3" key="1">
    <citation type="submission" date="2023-04" db="EMBL/GenBank/DDBJ databases">
        <title>Antarctic isolates genomes.</title>
        <authorList>
            <person name="Dimov S.G."/>
        </authorList>
    </citation>
    <scope>NUCLEOTIDE SEQUENCE [LARGE SCALE GENOMIC DNA]</scope>
    <source>
        <strain evidence="2 3">AL19</strain>
    </source>
</reference>
<dbReference type="GO" id="GO:0008233">
    <property type="term" value="F:peptidase activity"/>
    <property type="evidence" value="ECO:0007669"/>
    <property type="project" value="UniProtKB-KW"/>
</dbReference>
<accession>A0ABT6R030</accession>
<gene>
    <name evidence="2" type="ORF">QK289_04675</name>
</gene>
<proteinExistence type="predicted"/>
<dbReference type="Proteomes" id="UP001243286">
    <property type="component" value="Unassembled WGS sequence"/>
</dbReference>
<comment type="caution">
    <text evidence="2">The sequence shown here is derived from an EMBL/GenBank/DDBJ whole genome shotgun (WGS) entry which is preliminary data.</text>
</comment>
<sequence length="284" mass="32258">MTFKQDNQTITFIPLYDAYQSYVDAALKKPTENGALFEKYVLAENERVRKQEKVSEQSGVYNPLDQPTNNLKYLKESVTYLKKHETRINKQIKKSLQRSIKELPRQNDLVVLVAPISPDDPSHNKKMEGVSGIALSKDLFVLYLDVDFAEPMLAYTTAHEYHHTVVAEQLSTSSVTDNIVTEGKADLFAKGLYPDVNPLWTQPLVAHSLKHVLHEVNAYNIKYSDLPNGNYELQIPSWSNYAIGNTIMTEFIQKNPDVPVTKWTHMPTADVLQKSGYAKKLTAQ</sequence>
<keyword evidence="2" id="KW-0378">Hydrolase</keyword>
<keyword evidence="3" id="KW-1185">Reference proteome</keyword>
<dbReference type="Pfam" id="PF10026">
    <property type="entry name" value="DUF2268"/>
    <property type="match status" value="1"/>
</dbReference>
<dbReference type="RefSeq" id="WP_282354951.1">
    <property type="nucleotide sequence ID" value="NZ_JASBQV010000004.1"/>
</dbReference>
<organism evidence="2 3">
    <name type="scientific">Exiguobacterium antarcticum</name>
    <dbReference type="NCBI Taxonomy" id="132920"/>
    <lineage>
        <taxon>Bacteria</taxon>
        <taxon>Bacillati</taxon>
        <taxon>Bacillota</taxon>
        <taxon>Bacilli</taxon>
        <taxon>Bacillales</taxon>
        <taxon>Bacillales Family XII. Incertae Sedis</taxon>
        <taxon>Exiguobacterium</taxon>
    </lineage>
</organism>
<dbReference type="InterPro" id="IPR018728">
    <property type="entry name" value="DUF2268"/>
</dbReference>
<protein>
    <submittedName>
        <fullName evidence="2">DUF2268 domain-containing putative Zn-dependent protease</fullName>
    </submittedName>
</protein>
<evidence type="ECO:0000313" key="2">
    <source>
        <dbReference type="EMBL" id="MDI3234294.1"/>
    </source>
</evidence>